<keyword evidence="12 13" id="KW-0472">Membrane</keyword>
<keyword evidence="16" id="KW-1185">Reference proteome</keyword>
<dbReference type="PROSITE" id="PS50109">
    <property type="entry name" value="HIS_KIN"/>
    <property type="match status" value="1"/>
</dbReference>
<feature type="domain" description="Histidine kinase" evidence="14">
    <location>
        <begin position="149"/>
        <end position="340"/>
    </location>
</feature>
<evidence type="ECO:0000256" key="5">
    <source>
        <dbReference type="ARBA" id="ARBA00022679"/>
    </source>
</evidence>
<dbReference type="PRINTS" id="PR00344">
    <property type="entry name" value="BCTRLSENSOR"/>
</dbReference>
<dbReference type="Pfam" id="PF02518">
    <property type="entry name" value="HATPase_c"/>
    <property type="match status" value="1"/>
</dbReference>
<evidence type="ECO:0000256" key="6">
    <source>
        <dbReference type="ARBA" id="ARBA00022692"/>
    </source>
</evidence>
<dbReference type="AlphaFoldDB" id="A0A7W7AJF5"/>
<comment type="caution">
    <text evidence="15">The sequence shown here is derived from an EMBL/GenBank/DDBJ whole genome shotgun (WGS) entry which is preliminary data.</text>
</comment>
<proteinExistence type="predicted"/>
<dbReference type="PANTHER" id="PTHR41523:SF8">
    <property type="entry name" value="ETHYLENE RESPONSE SENSOR PROTEIN"/>
    <property type="match status" value="1"/>
</dbReference>
<dbReference type="GO" id="GO:0004673">
    <property type="term" value="F:protein histidine kinase activity"/>
    <property type="evidence" value="ECO:0007669"/>
    <property type="project" value="UniProtKB-EC"/>
</dbReference>
<dbReference type="InterPro" id="IPR003594">
    <property type="entry name" value="HATPase_dom"/>
</dbReference>
<evidence type="ECO:0000256" key="11">
    <source>
        <dbReference type="ARBA" id="ARBA00023012"/>
    </source>
</evidence>
<dbReference type="EC" id="2.7.13.3" evidence="3"/>
<evidence type="ECO:0000256" key="10">
    <source>
        <dbReference type="ARBA" id="ARBA00022989"/>
    </source>
</evidence>
<evidence type="ECO:0000256" key="4">
    <source>
        <dbReference type="ARBA" id="ARBA00022553"/>
    </source>
</evidence>
<dbReference type="Gene3D" id="1.20.120.620">
    <property type="entry name" value="Backbone structure of the membrane domain of e. Coli histidine kinase receptor kdpd"/>
    <property type="match status" value="1"/>
</dbReference>
<evidence type="ECO:0000256" key="1">
    <source>
        <dbReference type="ARBA" id="ARBA00000085"/>
    </source>
</evidence>
<keyword evidence="5" id="KW-0808">Transferase</keyword>
<evidence type="ECO:0000256" key="3">
    <source>
        <dbReference type="ARBA" id="ARBA00012438"/>
    </source>
</evidence>
<dbReference type="InterPro" id="IPR011495">
    <property type="entry name" value="Sig_transdc_His_kin_sub2_dim/P"/>
</dbReference>
<dbReference type="InterPro" id="IPR036890">
    <property type="entry name" value="HATPase_C_sf"/>
</dbReference>
<dbReference type="GO" id="GO:0016020">
    <property type="term" value="C:membrane"/>
    <property type="evidence" value="ECO:0007669"/>
    <property type="project" value="UniProtKB-SubCell"/>
</dbReference>
<keyword evidence="9" id="KW-0067">ATP-binding</keyword>
<protein>
    <recommendedName>
        <fullName evidence="3">histidine kinase</fullName>
        <ecNumber evidence="3">2.7.13.3</ecNumber>
    </recommendedName>
</protein>
<dbReference type="Proteomes" id="UP000574769">
    <property type="component" value="Unassembled WGS sequence"/>
</dbReference>
<dbReference type="PANTHER" id="PTHR41523">
    <property type="entry name" value="TWO-COMPONENT SYSTEM SENSOR PROTEIN"/>
    <property type="match status" value="1"/>
</dbReference>
<name>A0A7W7AJF5_9SPHN</name>
<organism evidence="15 16">
    <name type="scientific">Sphingomonas abaci</name>
    <dbReference type="NCBI Taxonomy" id="237611"/>
    <lineage>
        <taxon>Bacteria</taxon>
        <taxon>Pseudomonadati</taxon>
        <taxon>Pseudomonadota</taxon>
        <taxon>Alphaproteobacteria</taxon>
        <taxon>Sphingomonadales</taxon>
        <taxon>Sphingomonadaceae</taxon>
        <taxon>Sphingomonas</taxon>
    </lineage>
</organism>
<feature type="transmembrane region" description="Helical" evidence="13">
    <location>
        <begin position="94"/>
        <end position="112"/>
    </location>
</feature>
<feature type="transmembrane region" description="Helical" evidence="13">
    <location>
        <begin position="43"/>
        <end position="61"/>
    </location>
</feature>
<dbReference type="SMART" id="SM00387">
    <property type="entry name" value="HATPase_c"/>
    <property type="match status" value="1"/>
</dbReference>
<reference evidence="15 16" key="1">
    <citation type="submission" date="2020-08" db="EMBL/GenBank/DDBJ databases">
        <title>Genomic Encyclopedia of Type Strains, Phase IV (KMG-IV): sequencing the most valuable type-strain genomes for metagenomic binning, comparative biology and taxonomic classification.</title>
        <authorList>
            <person name="Goeker M."/>
        </authorList>
    </citation>
    <scope>NUCLEOTIDE SEQUENCE [LARGE SCALE GENOMIC DNA]</scope>
    <source>
        <strain evidence="15 16">DSM 15867</strain>
    </source>
</reference>
<keyword evidence="6 13" id="KW-0812">Transmembrane</keyword>
<evidence type="ECO:0000313" key="16">
    <source>
        <dbReference type="Proteomes" id="UP000574769"/>
    </source>
</evidence>
<dbReference type="Gene3D" id="3.30.565.10">
    <property type="entry name" value="Histidine kinase-like ATPase, C-terminal domain"/>
    <property type="match status" value="1"/>
</dbReference>
<dbReference type="Pfam" id="PF07568">
    <property type="entry name" value="HisKA_2"/>
    <property type="match status" value="1"/>
</dbReference>
<dbReference type="InterPro" id="IPR004358">
    <property type="entry name" value="Sig_transdc_His_kin-like_C"/>
</dbReference>
<feature type="transmembrane region" description="Helical" evidence="13">
    <location>
        <begin position="66"/>
        <end position="82"/>
    </location>
</feature>
<keyword evidence="8 15" id="KW-0418">Kinase</keyword>
<evidence type="ECO:0000256" key="9">
    <source>
        <dbReference type="ARBA" id="ARBA00022840"/>
    </source>
</evidence>
<evidence type="ECO:0000256" key="8">
    <source>
        <dbReference type="ARBA" id="ARBA00022777"/>
    </source>
</evidence>
<evidence type="ECO:0000256" key="12">
    <source>
        <dbReference type="ARBA" id="ARBA00023136"/>
    </source>
</evidence>
<gene>
    <name evidence="15" type="ORF">GGQ96_001262</name>
</gene>
<comment type="subcellular location">
    <subcellularLocation>
        <location evidence="2">Membrane</location>
        <topology evidence="2">Multi-pass membrane protein</topology>
    </subcellularLocation>
</comment>
<evidence type="ECO:0000313" key="15">
    <source>
        <dbReference type="EMBL" id="MBB4617142.1"/>
    </source>
</evidence>
<dbReference type="GO" id="GO:0005524">
    <property type="term" value="F:ATP binding"/>
    <property type="evidence" value="ECO:0007669"/>
    <property type="project" value="UniProtKB-KW"/>
</dbReference>
<dbReference type="Pfam" id="PF13493">
    <property type="entry name" value="DUF4118"/>
    <property type="match status" value="1"/>
</dbReference>
<evidence type="ECO:0000256" key="7">
    <source>
        <dbReference type="ARBA" id="ARBA00022741"/>
    </source>
</evidence>
<evidence type="ECO:0000256" key="2">
    <source>
        <dbReference type="ARBA" id="ARBA00004141"/>
    </source>
</evidence>
<dbReference type="SUPFAM" id="SSF55874">
    <property type="entry name" value="ATPase domain of HSP90 chaperone/DNA topoisomerase II/histidine kinase"/>
    <property type="match status" value="1"/>
</dbReference>
<keyword evidence="7" id="KW-0547">Nucleotide-binding</keyword>
<evidence type="ECO:0000259" key="14">
    <source>
        <dbReference type="PROSITE" id="PS50109"/>
    </source>
</evidence>
<accession>A0A7W7AJF5</accession>
<dbReference type="InterPro" id="IPR025201">
    <property type="entry name" value="KdpD_TM"/>
</dbReference>
<dbReference type="InterPro" id="IPR038318">
    <property type="entry name" value="KdpD_sf"/>
</dbReference>
<dbReference type="GO" id="GO:0000160">
    <property type="term" value="P:phosphorelay signal transduction system"/>
    <property type="evidence" value="ECO:0007669"/>
    <property type="project" value="UniProtKB-KW"/>
</dbReference>
<keyword evidence="4" id="KW-0597">Phosphoprotein</keyword>
<keyword evidence="10 13" id="KW-1133">Transmembrane helix</keyword>
<dbReference type="RefSeq" id="WP_343058943.1">
    <property type="nucleotide sequence ID" value="NZ_JACHNY010000002.1"/>
</dbReference>
<keyword evidence="11" id="KW-0902">Two-component regulatory system</keyword>
<sequence>MTLPNAIESSPQGGRDALKYSGAVALSLAAAWIRFSIDWALPPGYPFLTFFPAIIISTFLFGRGPGIVAAMLCGLIAWYAFVPPVNSFVIDGRSALAISFYAVVVAVDVVLIDRMKRANVRLAEERERSARIARERGELAERTEMLFHELQHRVSNNLQMVGAMLSLQQSKVSDAAAQHALAEAGSRVQMIGRIQRRLYATSGEQVPLDSFLTELTSDLLAASGKPELRHAMAIEPGLFLEPQDAIPVALILAEAVANAIEHGFADRPGGLITITLQQADGRLSLTVGDDGVGLPPDFDLQQVTSLGLEVSRNLARQMGGQMQLTRADPGTVMRLDLPLG</sequence>
<dbReference type="InterPro" id="IPR005467">
    <property type="entry name" value="His_kinase_dom"/>
</dbReference>
<evidence type="ECO:0000256" key="13">
    <source>
        <dbReference type="SAM" id="Phobius"/>
    </source>
</evidence>
<dbReference type="EMBL" id="JACHNY010000002">
    <property type="protein sequence ID" value="MBB4617142.1"/>
    <property type="molecule type" value="Genomic_DNA"/>
</dbReference>
<comment type="catalytic activity">
    <reaction evidence="1">
        <text>ATP + protein L-histidine = ADP + protein N-phospho-L-histidine.</text>
        <dbReference type="EC" id="2.7.13.3"/>
    </reaction>
</comment>